<evidence type="ECO:0000313" key="1">
    <source>
        <dbReference type="EMBL" id="KAK4216627.1"/>
    </source>
</evidence>
<accession>A0AAN6YI85</accession>
<reference evidence="1" key="2">
    <citation type="submission" date="2023-05" db="EMBL/GenBank/DDBJ databases">
        <authorList>
            <consortium name="Lawrence Berkeley National Laboratory"/>
            <person name="Steindorff A."/>
            <person name="Hensen N."/>
            <person name="Bonometti L."/>
            <person name="Westerberg I."/>
            <person name="Brannstrom I.O."/>
            <person name="Guillou S."/>
            <person name="Cros-Aarteil S."/>
            <person name="Calhoun S."/>
            <person name="Haridas S."/>
            <person name="Kuo A."/>
            <person name="Mondo S."/>
            <person name="Pangilinan J."/>
            <person name="Riley R."/>
            <person name="Labutti K."/>
            <person name="Andreopoulos B."/>
            <person name="Lipzen A."/>
            <person name="Chen C."/>
            <person name="Yanf M."/>
            <person name="Daum C."/>
            <person name="Ng V."/>
            <person name="Clum A."/>
            <person name="Ohm R."/>
            <person name="Martin F."/>
            <person name="Silar P."/>
            <person name="Natvig D."/>
            <person name="Lalanne C."/>
            <person name="Gautier V."/>
            <person name="Ament-Velasquez S.L."/>
            <person name="Kruys A."/>
            <person name="Hutchinson M.I."/>
            <person name="Powell A.J."/>
            <person name="Barry K."/>
            <person name="Miller A.N."/>
            <person name="Grigoriev I.V."/>
            <person name="Debuchy R."/>
            <person name="Gladieux P."/>
            <person name="Thoren M.H."/>
            <person name="Johannesson H."/>
        </authorList>
    </citation>
    <scope>NUCLEOTIDE SEQUENCE</scope>
    <source>
        <strain evidence="1">PSN293</strain>
    </source>
</reference>
<organism evidence="1 2">
    <name type="scientific">Rhypophila decipiens</name>
    <dbReference type="NCBI Taxonomy" id="261697"/>
    <lineage>
        <taxon>Eukaryota</taxon>
        <taxon>Fungi</taxon>
        <taxon>Dikarya</taxon>
        <taxon>Ascomycota</taxon>
        <taxon>Pezizomycotina</taxon>
        <taxon>Sordariomycetes</taxon>
        <taxon>Sordariomycetidae</taxon>
        <taxon>Sordariales</taxon>
        <taxon>Naviculisporaceae</taxon>
        <taxon>Rhypophila</taxon>
    </lineage>
</organism>
<dbReference type="InterPro" id="IPR024079">
    <property type="entry name" value="MetalloPept_cat_dom_sf"/>
</dbReference>
<name>A0AAN6YI85_9PEZI</name>
<dbReference type="Gene3D" id="3.40.390.10">
    <property type="entry name" value="Collagenase (Catalytic Domain)"/>
    <property type="match status" value="1"/>
</dbReference>
<dbReference type="AlphaFoldDB" id="A0AAN6YI85"/>
<dbReference type="GO" id="GO:0008237">
    <property type="term" value="F:metallopeptidase activity"/>
    <property type="evidence" value="ECO:0007669"/>
    <property type="project" value="InterPro"/>
</dbReference>
<reference evidence="1" key="1">
    <citation type="journal article" date="2023" name="Mol. Phylogenet. Evol.">
        <title>Genome-scale phylogeny and comparative genomics of the fungal order Sordariales.</title>
        <authorList>
            <person name="Hensen N."/>
            <person name="Bonometti L."/>
            <person name="Westerberg I."/>
            <person name="Brannstrom I.O."/>
            <person name="Guillou S."/>
            <person name="Cros-Aarteil S."/>
            <person name="Calhoun S."/>
            <person name="Haridas S."/>
            <person name="Kuo A."/>
            <person name="Mondo S."/>
            <person name="Pangilinan J."/>
            <person name="Riley R."/>
            <person name="LaButti K."/>
            <person name="Andreopoulos B."/>
            <person name="Lipzen A."/>
            <person name="Chen C."/>
            <person name="Yan M."/>
            <person name="Daum C."/>
            <person name="Ng V."/>
            <person name="Clum A."/>
            <person name="Steindorff A."/>
            <person name="Ohm R.A."/>
            <person name="Martin F."/>
            <person name="Silar P."/>
            <person name="Natvig D.O."/>
            <person name="Lalanne C."/>
            <person name="Gautier V."/>
            <person name="Ament-Velasquez S.L."/>
            <person name="Kruys A."/>
            <person name="Hutchinson M.I."/>
            <person name="Powell A.J."/>
            <person name="Barry K."/>
            <person name="Miller A.N."/>
            <person name="Grigoriev I.V."/>
            <person name="Debuchy R."/>
            <person name="Gladieux P."/>
            <person name="Hiltunen Thoren M."/>
            <person name="Johannesson H."/>
        </authorList>
    </citation>
    <scope>NUCLEOTIDE SEQUENCE</scope>
    <source>
        <strain evidence="1">PSN293</strain>
    </source>
</reference>
<evidence type="ECO:0008006" key="3">
    <source>
        <dbReference type="Google" id="ProtNLM"/>
    </source>
</evidence>
<keyword evidence="2" id="KW-1185">Reference proteome</keyword>
<dbReference type="SUPFAM" id="SSF55486">
    <property type="entry name" value="Metalloproteases ('zincins'), catalytic domain"/>
    <property type="match status" value="1"/>
</dbReference>
<gene>
    <name evidence="1" type="ORF">QBC37DRAFT_385129</name>
</gene>
<protein>
    <recommendedName>
        <fullName evidence="3">Lysine-specific metallo-endopeptidase domain-containing protein</fullName>
    </recommendedName>
</protein>
<proteinExistence type="predicted"/>
<dbReference type="Proteomes" id="UP001301769">
    <property type="component" value="Unassembled WGS sequence"/>
</dbReference>
<comment type="caution">
    <text evidence="1">The sequence shown here is derived from an EMBL/GenBank/DDBJ whole genome shotgun (WGS) entry which is preliminary data.</text>
</comment>
<sequence>MTPSINKEFKWKHDDPGQLPFVFSDCDDSQETVVQHAITDALDLATDAGQALFYDPMRDHWLRMFDKVFTDKTVSPRRYLSRDYASTKYKRVGNGNSLPDEIIFHCSEAWGRYLSQINTYPGLAGTKAQCDQDTSAITIRIRSGDIPPANDPDNDPGTGAFRSGTHIYLCHRFFTRPAMSALDPILTDGHIRRWLDSQGAIMLHELMHASDSRIRDGGYGYSGCLAVARGQGPHDASILPEFNADTWALFAISVSDWPRPNQRGGRMRDWEWTDGYAVRRSLDSGYFKRDLLGLDTPCSSCNATIGADGPSRRGRLDVLAAPEGSP</sequence>
<dbReference type="EMBL" id="MU858066">
    <property type="protein sequence ID" value="KAK4216627.1"/>
    <property type="molecule type" value="Genomic_DNA"/>
</dbReference>
<evidence type="ECO:0000313" key="2">
    <source>
        <dbReference type="Proteomes" id="UP001301769"/>
    </source>
</evidence>